<comment type="caution">
    <text evidence="3">The sequence shown here is derived from an EMBL/GenBank/DDBJ whole genome shotgun (WGS) entry which is preliminary data.</text>
</comment>
<dbReference type="Pfam" id="PF07811">
    <property type="entry name" value="TadE"/>
    <property type="match status" value="1"/>
</dbReference>
<sequence>MTLSRRPRLERGSMSVEVVLMVPILVLFLLLVLMGGRYVTVRADIESAARDAARAASFERTEPAARQAAYDAANASDMDDRFSSCVVPSIQGPFEAGGVVTVTVRCTVSNRGLTPLGVRGTETFEATSSAPIDRYRRFG</sequence>
<proteinExistence type="predicted"/>
<protein>
    <recommendedName>
        <fullName evidence="2">TadE-like domain-containing protein</fullName>
    </recommendedName>
</protein>
<keyword evidence="1" id="KW-0472">Membrane</keyword>
<dbReference type="AlphaFoldDB" id="A0A512HYF8"/>
<dbReference type="RefSeq" id="WP_146828469.1">
    <property type="nucleotide sequence ID" value="NZ_BAAAYQ010000005.1"/>
</dbReference>
<name>A0A512HYF8_9ACTN</name>
<reference evidence="3 4" key="1">
    <citation type="submission" date="2019-07" db="EMBL/GenBank/DDBJ databases">
        <title>Whole genome shotgun sequence of Aeromicrobium flavum NBRC 107625.</title>
        <authorList>
            <person name="Hosoyama A."/>
            <person name="Uohara A."/>
            <person name="Ohji S."/>
            <person name="Ichikawa N."/>
        </authorList>
    </citation>
    <scope>NUCLEOTIDE SEQUENCE [LARGE SCALE GENOMIC DNA]</scope>
    <source>
        <strain evidence="3 4">NBRC 107625</strain>
    </source>
</reference>
<evidence type="ECO:0000313" key="4">
    <source>
        <dbReference type="Proteomes" id="UP000321769"/>
    </source>
</evidence>
<gene>
    <name evidence="3" type="ORF">AFL01nite_28050</name>
</gene>
<keyword evidence="1" id="KW-0812">Transmembrane</keyword>
<keyword evidence="1" id="KW-1133">Transmembrane helix</keyword>
<feature type="domain" description="TadE-like" evidence="2">
    <location>
        <begin position="12"/>
        <end position="54"/>
    </location>
</feature>
<organism evidence="3 4">
    <name type="scientific">Aeromicrobium flavum</name>
    <dbReference type="NCBI Taxonomy" id="416568"/>
    <lineage>
        <taxon>Bacteria</taxon>
        <taxon>Bacillati</taxon>
        <taxon>Actinomycetota</taxon>
        <taxon>Actinomycetes</taxon>
        <taxon>Propionibacteriales</taxon>
        <taxon>Nocardioidaceae</taxon>
        <taxon>Aeromicrobium</taxon>
    </lineage>
</organism>
<evidence type="ECO:0000259" key="2">
    <source>
        <dbReference type="Pfam" id="PF07811"/>
    </source>
</evidence>
<dbReference type="EMBL" id="BJZQ01000020">
    <property type="protein sequence ID" value="GEO90478.1"/>
    <property type="molecule type" value="Genomic_DNA"/>
</dbReference>
<dbReference type="OrthoDB" id="4826617at2"/>
<accession>A0A512HYF8</accession>
<evidence type="ECO:0000313" key="3">
    <source>
        <dbReference type="EMBL" id="GEO90478.1"/>
    </source>
</evidence>
<evidence type="ECO:0000256" key="1">
    <source>
        <dbReference type="SAM" id="Phobius"/>
    </source>
</evidence>
<dbReference type="Proteomes" id="UP000321769">
    <property type="component" value="Unassembled WGS sequence"/>
</dbReference>
<keyword evidence="4" id="KW-1185">Reference proteome</keyword>
<dbReference type="InterPro" id="IPR012495">
    <property type="entry name" value="TadE-like_dom"/>
</dbReference>
<feature type="transmembrane region" description="Helical" evidence="1">
    <location>
        <begin position="20"/>
        <end position="40"/>
    </location>
</feature>